<comment type="similarity">
    <text evidence="1 5">Belongs to the glutaminase family.</text>
</comment>
<dbReference type="SUPFAM" id="SSF56601">
    <property type="entry name" value="beta-lactamase/transpeptidase-like"/>
    <property type="match status" value="1"/>
</dbReference>
<keyword evidence="3 5" id="KW-0378">Hydrolase</keyword>
<comment type="caution">
    <text evidence="6">The sequence shown here is derived from an EMBL/GenBank/DDBJ whole genome shotgun (WGS) entry which is preliminary data.</text>
</comment>
<feature type="binding site" evidence="5">
    <location>
        <position position="208"/>
    </location>
    <ligand>
        <name>substrate</name>
    </ligand>
</feature>
<sequence length="329" mass="33431">MIPESASAPVFVSTGSLPPAPSVRAMVAESWRLARGVGGGTVSAVYPALARAHPDLLGVAVTSIDGQVYTAGDARLPFTIMSVAKPFVFALACRAVGTAAAVERIGANATGLAFDSAAAVRRGPGGRTNPMVNPGAILATGLVRGATFESRWCALREGLSAFAGRDLVLDEAVHRSATASNHRNRALGRLLHDVGALECDPEEAVELYTRQSCLAVTATDIALMGATLADGGVQPRTGELVVPPAACRAALAAMTTAGLYEVSGEWLHDIGLPGKSGIGGGMVTVAPGKGALGTFAPPLDGAGNSVRGRVVAEFLSRALGLDLFASRPV</sequence>
<dbReference type="Gene3D" id="3.40.710.10">
    <property type="entry name" value="DD-peptidase/beta-lactamase superfamily"/>
    <property type="match status" value="1"/>
</dbReference>
<gene>
    <name evidence="5 6" type="primary">glsA</name>
    <name evidence="6" type="ORF">KDL28_32960</name>
</gene>
<dbReference type="HAMAP" id="MF_00313">
    <property type="entry name" value="Glutaminase"/>
    <property type="match status" value="1"/>
</dbReference>
<evidence type="ECO:0000256" key="1">
    <source>
        <dbReference type="ARBA" id="ARBA00011076"/>
    </source>
</evidence>
<keyword evidence="7" id="KW-1185">Reference proteome</keyword>
<dbReference type="RefSeq" id="WP_252444977.1">
    <property type="nucleotide sequence ID" value="NZ_JAGSOV010000072.1"/>
</dbReference>
<evidence type="ECO:0000313" key="6">
    <source>
        <dbReference type="EMBL" id="MCO1659883.1"/>
    </source>
</evidence>
<dbReference type="EC" id="3.5.1.2" evidence="2 5"/>
<feature type="binding site" evidence="5">
    <location>
        <position position="82"/>
    </location>
    <ligand>
        <name>substrate</name>
    </ligand>
</feature>
<evidence type="ECO:0000313" key="7">
    <source>
        <dbReference type="Proteomes" id="UP001165283"/>
    </source>
</evidence>
<reference evidence="6" key="1">
    <citation type="submission" date="2021-04" db="EMBL/GenBank/DDBJ databases">
        <title>Pseudonocardia sp. nov., isolated from sandy soil of mangrove forest.</title>
        <authorList>
            <person name="Zan Z."/>
            <person name="Huang R."/>
            <person name="Liu W."/>
        </authorList>
    </citation>
    <scope>NUCLEOTIDE SEQUENCE</scope>
    <source>
        <strain evidence="6">S2-4</strain>
    </source>
</reference>
<comment type="catalytic activity">
    <reaction evidence="4 5">
        <text>L-glutamine + H2O = L-glutamate + NH4(+)</text>
        <dbReference type="Rhea" id="RHEA:15889"/>
        <dbReference type="ChEBI" id="CHEBI:15377"/>
        <dbReference type="ChEBI" id="CHEBI:28938"/>
        <dbReference type="ChEBI" id="CHEBI:29985"/>
        <dbReference type="ChEBI" id="CHEBI:58359"/>
        <dbReference type="EC" id="3.5.1.2"/>
    </reaction>
</comment>
<accession>A0ABT1AAB4</accession>
<evidence type="ECO:0000256" key="5">
    <source>
        <dbReference type="HAMAP-Rule" id="MF_00313"/>
    </source>
</evidence>
<dbReference type="InterPro" id="IPR012338">
    <property type="entry name" value="Beta-lactam/transpept-like"/>
</dbReference>
<evidence type="ECO:0000256" key="4">
    <source>
        <dbReference type="ARBA" id="ARBA00049534"/>
    </source>
</evidence>
<dbReference type="Proteomes" id="UP001165283">
    <property type="component" value="Unassembled WGS sequence"/>
</dbReference>
<organism evidence="6 7">
    <name type="scientific">Pseudonocardia humida</name>
    <dbReference type="NCBI Taxonomy" id="2800819"/>
    <lineage>
        <taxon>Bacteria</taxon>
        <taxon>Bacillati</taxon>
        <taxon>Actinomycetota</taxon>
        <taxon>Actinomycetes</taxon>
        <taxon>Pseudonocardiales</taxon>
        <taxon>Pseudonocardiaceae</taxon>
        <taxon>Pseudonocardia</taxon>
    </lineage>
</organism>
<proteinExistence type="inferred from homology"/>
<protein>
    <recommendedName>
        <fullName evidence="2 5">Glutaminase</fullName>
        <ecNumber evidence="2 5">3.5.1.2</ecNumber>
    </recommendedName>
</protein>
<name>A0ABT1AAB4_9PSEU</name>
<dbReference type="PANTHER" id="PTHR12544:SF48">
    <property type="entry name" value="GLUTAMINASE 1"/>
    <property type="match status" value="1"/>
</dbReference>
<dbReference type="GO" id="GO:0004359">
    <property type="term" value="F:glutaminase activity"/>
    <property type="evidence" value="ECO:0007669"/>
    <property type="project" value="UniProtKB-EC"/>
</dbReference>
<dbReference type="PANTHER" id="PTHR12544">
    <property type="entry name" value="GLUTAMINASE"/>
    <property type="match status" value="1"/>
</dbReference>
<dbReference type="NCBIfam" id="TIGR03814">
    <property type="entry name" value="Gln_ase"/>
    <property type="match status" value="1"/>
</dbReference>
<dbReference type="InterPro" id="IPR015868">
    <property type="entry name" value="Glutaminase"/>
</dbReference>
<keyword evidence="5" id="KW-0007">Acetylation</keyword>
<comment type="subunit">
    <text evidence="5">Homotetramer.</text>
</comment>
<feature type="binding site" evidence="5">
    <location>
        <position position="184"/>
    </location>
    <ligand>
        <name>substrate</name>
    </ligand>
</feature>
<comment type="caution">
    <text evidence="5">Lacks conserved residue(s) required for the propagation of feature annotation.</text>
</comment>
<dbReference type="EMBL" id="JAGSOV010000072">
    <property type="protein sequence ID" value="MCO1659883.1"/>
    <property type="molecule type" value="Genomic_DNA"/>
</dbReference>
<evidence type="ECO:0000256" key="3">
    <source>
        <dbReference type="ARBA" id="ARBA00022801"/>
    </source>
</evidence>
<feature type="binding site" evidence="5">
    <location>
        <position position="260"/>
    </location>
    <ligand>
        <name>substrate</name>
    </ligand>
</feature>
<feature type="binding site" evidence="5">
    <location>
        <position position="133"/>
    </location>
    <ligand>
        <name>substrate</name>
    </ligand>
</feature>
<dbReference type="Pfam" id="PF04960">
    <property type="entry name" value="Glutaminase"/>
    <property type="match status" value="1"/>
</dbReference>
<evidence type="ECO:0000256" key="2">
    <source>
        <dbReference type="ARBA" id="ARBA00012918"/>
    </source>
</evidence>